<evidence type="ECO:0000313" key="4">
    <source>
        <dbReference type="EMBL" id="MBL6453683.1"/>
    </source>
</evidence>
<reference evidence="4 5" key="1">
    <citation type="submission" date="2021-01" db="EMBL/GenBank/DDBJ databases">
        <title>Belnapia mucosa sp. nov. and Belnapia arida sp. nov., isolated from the Tabernas Desert (Almeria, Spain).</title>
        <authorList>
            <person name="Molina-Menor E."/>
            <person name="Vidal-Verdu A."/>
            <person name="Calonge A."/>
            <person name="Satari L."/>
            <person name="Pereto Magraner J."/>
            <person name="Porcar Miralles M."/>
        </authorList>
    </citation>
    <scope>NUCLEOTIDE SEQUENCE [LARGE SCALE GENOMIC DNA]</scope>
    <source>
        <strain evidence="4 5">T6</strain>
    </source>
</reference>
<accession>A0ABS1V073</accession>
<keyword evidence="1" id="KW-0677">Repeat</keyword>
<keyword evidence="3" id="KW-0732">Signal</keyword>
<evidence type="ECO:0008006" key="6">
    <source>
        <dbReference type="Google" id="ProtNLM"/>
    </source>
</evidence>
<gene>
    <name evidence="4" type="ORF">JMJ55_00010</name>
</gene>
<comment type="caution">
    <text evidence="4">The sequence shown here is derived from an EMBL/GenBank/DDBJ whole genome shotgun (WGS) entry which is preliminary data.</text>
</comment>
<feature type="region of interest" description="Disordered" evidence="2">
    <location>
        <begin position="177"/>
        <end position="213"/>
    </location>
</feature>
<evidence type="ECO:0000313" key="5">
    <source>
        <dbReference type="Proteomes" id="UP000606490"/>
    </source>
</evidence>
<evidence type="ECO:0000256" key="2">
    <source>
        <dbReference type="SAM" id="MobiDB-lite"/>
    </source>
</evidence>
<evidence type="ECO:0000256" key="3">
    <source>
        <dbReference type="SAM" id="SignalP"/>
    </source>
</evidence>
<dbReference type="EMBL" id="JAEUXJ010000001">
    <property type="protein sequence ID" value="MBL6453683.1"/>
    <property type="molecule type" value="Genomic_DNA"/>
</dbReference>
<feature type="region of interest" description="Disordered" evidence="2">
    <location>
        <begin position="24"/>
        <end position="78"/>
    </location>
</feature>
<proteinExistence type="predicted"/>
<name>A0ABS1V073_9PROT</name>
<evidence type="ECO:0000256" key="1">
    <source>
        <dbReference type="ARBA" id="ARBA00022737"/>
    </source>
</evidence>
<dbReference type="Proteomes" id="UP000606490">
    <property type="component" value="Unassembled WGS sequence"/>
</dbReference>
<dbReference type="Gene3D" id="2.20.110.10">
    <property type="entry name" value="Histone H3 K4-specific methyltransferase SET7/9 N-terminal domain"/>
    <property type="match status" value="3"/>
</dbReference>
<dbReference type="SUPFAM" id="SSF82185">
    <property type="entry name" value="Histone H3 K4-specific methyltransferase SET7/9 N-terminal domain"/>
    <property type="match status" value="2"/>
</dbReference>
<feature type="compositionally biased region" description="Basic and acidic residues" evidence="2">
    <location>
        <begin position="52"/>
        <end position="63"/>
    </location>
</feature>
<sequence>MRLPLGTLLALLAGPALAAVTFEEEAPAPRPAAPAARPAPTPRAAPAPRPRPPREERAPRDEATPVSTQPAEPASRGLVMDSRARCGIWAPDLQPGEALEWSGPCSNGVANGTGELLRRNGDAVVSLTQGRFAGGKLEGPANISLANGAHLEAEFAGGIARTGTIRFGDASTYQGEIRGNLPNGRGSRSWPRGPEYDGQWVNGVRTGEGRQQDGYGVYSGEWRNDRRNGRGVQIYQSGDRYDGMWRDDQRNGQGVMTWSGGVYEGEWRNDRRNGQGTEAYRNGARFSGQFVDDLPSGPGVLVAGDGTRFEGRMTGGCLATERGIFRILPGPGNC</sequence>
<dbReference type="InterPro" id="IPR003409">
    <property type="entry name" value="MORN"/>
</dbReference>
<dbReference type="PANTHER" id="PTHR23084:SF263">
    <property type="entry name" value="MORN REPEAT-CONTAINING PROTEIN 1"/>
    <property type="match status" value="1"/>
</dbReference>
<feature type="signal peptide" evidence="3">
    <location>
        <begin position="1"/>
        <end position="18"/>
    </location>
</feature>
<organism evidence="4 5">
    <name type="scientific">Belnapia mucosa</name>
    <dbReference type="NCBI Taxonomy" id="2804532"/>
    <lineage>
        <taxon>Bacteria</taxon>
        <taxon>Pseudomonadati</taxon>
        <taxon>Pseudomonadota</taxon>
        <taxon>Alphaproteobacteria</taxon>
        <taxon>Acetobacterales</taxon>
        <taxon>Roseomonadaceae</taxon>
        <taxon>Belnapia</taxon>
    </lineage>
</organism>
<protein>
    <recommendedName>
        <fullName evidence="6">MORN repeat-containing protein</fullName>
    </recommendedName>
</protein>
<dbReference type="SMART" id="SM00698">
    <property type="entry name" value="MORN"/>
    <property type="match status" value="6"/>
</dbReference>
<dbReference type="Pfam" id="PF02493">
    <property type="entry name" value="MORN"/>
    <property type="match status" value="6"/>
</dbReference>
<feature type="compositionally biased region" description="Pro residues" evidence="2">
    <location>
        <begin position="28"/>
        <end position="50"/>
    </location>
</feature>
<dbReference type="RefSeq" id="WP_202823443.1">
    <property type="nucleotide sequence ID" value="NZ_JAEUXJ010000001.1"/>
</dbReference>
<keyword evidence="5" id="KW-1185">Reference proteome</keyword>
<dbReference type="PANTHER" id="PTHR23084">
    <property type="entry name" value="PHOSPHATIDYLINOSITOL-4-PHOSPHATE 5-KINASE RELATED"/>
    <property type="match status" value="1"/>
</dbReference>
<feature type="chain" id="PRO_5045676981" description="MORN repeat-containing protein" evidence="3">
    <location>
        <begin position="19"/>
        <end position="334"/>
    </location>
</feature>